<feature type="compositionally biased region" description="Gly residues" evidence="6">
    <location>
        <begin position="725"/>
        <end position="734"/>
    </location>
</feature>
<feature type="compositionally biased region" description="Low complexity" evidence="6">
    <location>
        <begin position="777"/>
        <end position="811"/>
    </location>
</feature>
<feature type="region of interest" description="Disordered" evidence="6">
    <location>
        <begin position="777"/>
        <end position="823"/>
    </location>
</feature>
<keyword evidence="2" id="KW-0479">Metal-binding</keyword>
<feature type="compositionally biased region" description="Low complexity" evidence="6">
    <location>
        <begin position="619"/>
        <end position="646"/>
    </location>
</feature>
<feature type="region of interest" description="Disordered" evidence="6">
    <location>
        <begin position="393"/>
        <end position="421"/>
    </location>
</feature>
<name>A0A3N4LWK3_9PEZI</name>
<dbReference type="STRING" id="1051890.A0A3N4LWK3"/>
<dbReference type="InterPro" id="IPR050815">
    <property type="entry name" value="TF_fung"/>
</dbReference>
<sequence>MHEHFQHHYSTDLPFVHVPTFLARRLELPSQHIIPRSRPPAGMGEDKTSYPLCLGMLTLVGRFYPPLIKLHQAYAQSTSASTSSAPQQSSSSKSSKSTSSAAPPPASPAEGRKIGEFYAKVLRKYLFTPDPYTGEMEITRQPVTVEKVQGLLMLAVHEWIGEGRADRARVWVGLAGRLAAGLGLGREVVGLAGGRGGSPDDGGELEEDINDGMIEIDFRMPEGAGSGAARKRRKLSIASGGSLGGVGMGVLQAQEKEKEKKEGIIRDEIARRTFWSLFMLDRQVCVGTKRELVVRLEDINGLSTGSSGYDAFELSEEEEVGGRTVVRLPCPDKSFTFGDAVGTDVLRIGGNGGGSGGILGLGQSSDESAGESETELCRVIRGMEVWGRVKRWRGPSTRETSPPISENPTSTSSLTATTFSSYPPPPPQPFITLSFLITSFSTPLPSNLIFSPDNLNAHIHSKTSTSYAIIHITTFLSRMILHKSNLPFIPPPPSPNTKPPPHVTDSAKEIFSSARGLLELMKGLTDWNVGIETPLVGYAVYVSAVFAVYAASFPHLDEDRQLANPPTTGLAEENANVKVSLAQLRRFVSRWNLGGGDGRRWIDGVLRLAQFYRRVSNLSSSTSTSTAQKSSTKTNGTAPATATALPTREEFARYERMWRDLGRDESAGYVAPPAQSPSPHPSSSNTNIVTGGLAPPTTGKRSGGEKIKKERVSPQPQQTQTLLGGLTGIGGGKAAAGDRWHAINKSPMRESVAEAIEASASEASLISSSAPILAISAQPQQQGQYHQQPQAQMYAPPSHPQNQQPQPQHQSYSTGGGNSPNSLIDQFIADQSIHQPQSLHQTQQQNHRLETKPTVTSPKKRPANQISMSMAEMEVGHMEKLTGGSVTHVHQGWSGGVGGMEWDDDRKG</sequence>
<feature type="region of interest" description="Disordered" evidence="6">
    <location>
        <begin position="835"/>
        <end position="863"/>
    </location>
</feature>
<evidence type="ECO:0000256" key="2">
    <source>
        <dbReference type="ARBA" id="ARBA00022723"/>
    </source>
</evidence>
<accession>A0A3N4LWK3</accession>
<dbReference type="InterPro" id="IPR007219">
    <property type="entry name" value="XnlR_reg_dom"/>
</dbReference>
<keyword evidence="3" id="KW-0805">Transcription regulation</keyword>
<dbReference type="InParanoid" id="A0A3N4LWK3"/>
<dbReference type="Proteomes" id="UP000267821">
    <property type="component" value="Unassembled WGS sequence"/>
</dbReference>
<feature type="compositionally biased region" description="Low complexity" evidence="6">
    <location>
        <begin position="835"/>
        <end position="846"/>
    </location>
</feature>
<evidence type="ECO:0000256" key="1">
    <source>
        <dbReference type="ARBA" id="ARBA00004123"/>
    </source>
</evidence>
<dbReference type="EMBL" id="ML121532">
    <property type="protein sequence ID" value="RPB27247.1"/>
    <property type="molecule type" value="Genomic_DNA"/>
</dbReference>
<feature type="compositionally biased region" description="Low complexity" evidence="6">
    <location>
        <begin position="409"/>
        <end position="421"/>
    </location>
</feature>
<feature type="region of interest" description="Disordered" evidence="6">
    <location>
        <begin position="619"/>
        <end position="648"/>
    </location>
</feature>
<dbReference type="GO" id="GO:0008270">
    <property type="term" value="F:zinc ion binding"/>
    <property type="evidence" value="ECO:0007669"/>
    <property type="project" value="InterPro"/>
</dbReference>
<dbReference type="PANTHER" id="PTHR47338">
    <property type="entry name" value="ZN(II)2CYS6 TRANSCRIPTION FACTOR (EUROFUNG)-RELATED"/>
    <property type="match status" value="1"/>
</dbReference>
<dbReference type="OrthoDB" id="5370478at2759"/>
<keyword evidence="9" id="KW-1185">Reference proteome</keyword>
<evidence type="ECO:0000256" key="4">
    <source>
        <dbReference type="ARBA" id="ARBA00023163"/>
    </source>
</evidence>
<organism evidence="8 9">
    <name type="scientific">Terfezia boudieri ATCC MYA-4762</name>
    <dbReference type="NCBI Taxonomy" id="1051890"/>
    <lineage>
        <taxon>Eukaryota</taxon>
        <taxon>Fungi</taxon>
        <taxon>Dikarya</taxon>
        <taxon>Ascomycota</taxon>
        <taxon>Pezizomycotina</taxon>
        <taxon>Pezizomycetes</taxon>
        <taxon>Pezizales</taxon>
        <taxon>Pezizaceae</taxon>
        <taxon>Terfezia</taxon>
    </lineage>
</organism>
<evidence type="ECO:0000256" key="5">
    <source>
        <dbReference type="ARBA" id="ARBA00023242"/>
    </source>
</evidence>
<evidence type="ECO:0000313" key="9">
    <source>
        <dbReference type="Proteomes" id="UP000267821"/>
    </source>
</evidence>
<feature type="region of interest" description="Disordered" evidence="6">
    <location>
        <begin position="79"/>
        <end position="111"/>
    </location>
</feature>
<feature type="compositionally biased region" description="Low complexity" evidence="6">
    <location>
        <begin position="79"/>
        <end position="101"/>
    </location>
</feature>
<comment type="subcellular location">
    <subcellularLocation>
        <location evidence="1">Nucleus</location>
    </subcellularLocation>
</comment>
<dbReference type="PANTHER" id="PTHR47338:SF5">
    <property type="entry name" value="ZN(II)2CYS6 TRANSCRIPTION FACTOR (EUROFUNG)"/>
    <property type="match status" value="1"/>
</dbReference>
<feature type="compositionally biased region" description="Polar residues" evidence="6">
    <location>
        <begin position="397"/>
        <end position="408"/>
    </location>
</feature>
<reference evidence="8 9" key="1">
    <citation type="journal article" date="2018" name="Nat. Ecol. Evol.">
        <title>Pezizomycetes genomes reveal the molecular basis of ectomycorrhizal truffle lifestyle.</title>
        <authorList>
            <person name="Murat C."/>
            <person name="Payen T."/>
            <person name="Noel B."/>
            <person name="Kuo A."/>
            <person name="Morin E."/>
            <person name="Chen J."/>
            <person name="Kohler A."/>
            <person name="Krizsan K."/>
            <person name="Balestrini R."/>
            <person name="Da Silva C."/>
            <person name="Montanini B."/>
            <person name="Hainaut M."/>
            <person name="Levati E."/>
            <person name="Barry K.W."/>
            <person name="Belfiori B."/>
            <person name="Cichocki N."/>
            <person name="Clum A."/>
            <person name="Dockter R.B."/>
            <person name="Fauchery L."/>
            <person name="Guy J."/>
            <person name="Iotti M."/>
            <person name="Le Tacon F."/>
            <person name="Lindquist E.A."/>
            <person name="Lipzen A."/>
            <person name="Malagnac F."/>
            <person name="Mello A."/>
            <person name="Molinier V."/>
            <person name="Miyauchi S."/>
            <person name="Poulain J."/>
            <person name="Riccioni C."/>
            <person name="Rubini A."/>
            <person name="Sitrit Y."/>
            <person name="Splivallo R."/>
            <person name="Traeger S."/>
            <person name="Wang M."/>
            <person name="Zifcakova L."/>
            <person name="Wipf D."/>
            <person name="Zambonelli A."/>
            <person name="Paolocci F."/>
            <person name="Nowrousian M."/>
            <person name="Ottonello S."/>
            <person name="Baldrian P."/>
            <person name="Spatafora J.W."/>
            <person name="Henrissat B."/>
            <person name="Nagy L.G."/>
            <person name="Aury J.M."/>
            <person name="Wincker P."/>
            <person name="Grigoriev I.V."/>
            <person name="Bonfante P."/>
            <person name="Martin F.M."/>
        </authorList>
    </citation>
    <scope>NUCLEOTIDE SEQUENCE [LARGE SCALE GENOMIC DNA]</scope>
    <source>
        <strain evidence="8 9">ATCC MYA-4762</strain>
    </source>
</reference>
<evidence type="ECO:0000313" key="8">
    <source>
        <dbReference type="EMBL" id="RPB27247.1"/>
    </source>
</evidence>
<dbReference type="GO" id="GO:0005634">
    <property type="term" value="C:nucleus"/>
    <property type="evidence" value="ECO:0007669"/>
    <property type="project" value="UniProtKB-SubCell"/>
</dbReference>
<dbReference type="SMART" id="SM00906">
    <property type="entry name" value="Fungal_trans"/>
    <property type="match status" value="1"/>
</dbReference>
<dbReference type="Pfam" id="PF04082">
    <property type="entry name" value="Fungal_trans"/>
    <property type="match status" value="1"/>
</dbReference>
<proteinExistence type="predicted"/>
<dbReference type="GO" id="GO:0003677">
    <property type="term" value="F:DNA binding"/>
    <property type="evidence" value="ECO:0007669"/>
    <property type="project" value="InterPro"/>
</dbReference>
<feature type="domain" description="Xylanolytic transcriptional activator regulatory" evidence="7">
    <location>
        <begin position="168"/>
        <end position="309"/>
    </location>
</feature>
<protein>
    <recommendedName>
        <fullName evidence="7">Xylanolytic transcriptional activator regulatory domain-containing protein</fullName>
    </recommendedName>
</protein>
<dbReference type="AlphaFoldDB" id="A0A3N4LWK3"/>
<evidence type="ECO:0000259" key="7">
    <source>
        <dbReference type="SMART" id="SM00906"/>
    </source>
</evidence>
<evidence type="ECO:0000256" key="6">
    <source>
        <dbReference type="SAM" id="MobiDB-lite"/>
    </source>
</evidence>
<feature type="region of interest" description="Disordered" evidence="6">
    <location>
        <begin position="666"/>
        <end position="735"/>
    </location>
</feature>
<evidence type="ECO:0000256" key="3">
    <source>
        <dbReference type="ARBA" id="ARBA00023015"/>
    </source>
</evidence>
<dbReference type="CDD" id="cd12148">
    <property type="entry name" value="fungal_TF_MHR"/>
    <property type="match status" value="1"/>
</dbReference>
<keyword evidence="5" id="KW-0539">Nucleus</keyword>
<keyword evidence="4" id="KW-0804">Transcription</keyword>
<gene>
    <name evidence="8" type="ORF">L211DRAFT_866112</name>
</gene>
<dbReference type="GO" id="GO:0000981">
    <property type="term" value="F:DNA-binding transcription factor activity, RNA polymerase II-specific"/>
    <property type="evidence" value="ECO:0007669"/>
    <property type="project" value="InterPro"/>
</dbReference>
<feature type="compositionally biased region" description="Basic and acidic residues" evidence="6">
    <location>
        <begin position="702"/>
        <end position="712"/>
    </location>
</feature>
<dbReference type="GO" id="GO:0006351">
    <property type="term" value="P:DNA-templated transcription"/>
    <property type="evidence" value="ECO:0007669"/>
    <property type="project" value="InterPro"/>
</dbReference>
<feature type="region of interest" description="Disordered" evidence="6">
    <location>
        <begin position="889"/>
        <end position="908"/>
    </location>
</feature>